<name>A0AAJ6QSN8_9ACAR</name>
<comment type="similarity">
    <text evidence="6">Belongs to the class-I aminoacyl-tRNA synthetase family.</text>
</comment>
<evidence type="ECO:0000259" key="8">
    <source>
        <dbReference type="Pfam" id="PF00749"/>
    </source>
</evidence>
<dbReference type="InterPro" id="IPR014729">
    <property type="entry name" value="Rossmann-like_a/b/a_fold"/>
</dbReference>
<keyword evidence="3 6" id="KW-0067">ATP-binding</keyword>
<dbReference type="PANTHER" id="PTHR43097:SF4">
    <property type="entry name" value="GLUTAMINE--TRNA LIGASE"/>
    <property type="match status" value="1"/>
</dbReference>
<evidence type="ECO:0000313" key="10">
    <source>
        <dbReference type="RefSeq" id="XP_003742708.1"/>
    </source>
</evidence>
<dbReference type="InterPro" id="IPR020058">
    <property type="entry name" value="Glu/Gln-tRNA-synth_Ib_cat-dom"/>
</dbReference>
<keyword evidence="1 6" id="KW-0436">Ligase</keyword>
<evidence type="ECO:0000313" key="9">
    <source>
        <dbReference type="Proteomes" id="UP000694867"/>
    </source>
</evidence>
<keyword evidence="2 6" id="KW-0547">Nucleotide-binding</keyword>
<dbReference type="GO" id="GO:0005524">
    <property type="term" value="F:ATP binding"/>
    <property type="evidence" value="ECO:0007669"/>
    <property type="project" value="UniProtKB-KW"/>
</dbReference>
<evidence type="ECO:0000256" key="6">
    <source>
        <dbReference type="RuleBase" id="RU363037"/>
    </source>
</evidence>
<dbReference type="GO" id="GO:0005829">
    <property type="term" value="C:cytosol"/>
    <property type="evidence" value="ECO:0007669"/>
    <property type="project" value="TreeGrafter"/>
</dbReference>
<accession>A0AAJ6QSN8</accession>
<dbReference type="PANTHER" id="PTHR43097">
    <property type="entry name" value="GLUTAMINE-TRNA LIGASE"/>
    <property type="match status" value="1"/>
</dbReference>
<evidence type="ECO:0000256" key="2">
    <source>
        <dbReference type="ARBA" id="ARBA00022741"/>
    </source>
</evidence>
<keyword evidence="5 6" id="KW-0030">Aminoacyl-tRNA synthetase</keyword>
<organism evidence="9 10">
    <name type="scientific">Galendromus occidentalis</name>
    <name type="common">western predatory mite</name>
    <dbReference type="NCBI Taxonomy" id="34638"/>
    <lineage>
        <taxon>Eukaryota</taxon>
        <taxon>Metazoa</taxon>
        <taxon>Ecdysozoa</taxon>
        <taxon>Arthropoda</taxon>
        <taxon>Chelicerata</taxon>
        <taxon>Arachnida</taxon>
        <taxon>Acari</taxon>
        <taxon>Parasitiformes</taxon>
        <taxon>Mesostigmata</taxon>
        <taxon>Gamasina</taxon>
        <taxon>Phytoseioidea</taxon>
        <taxon>Phytoseiidae</taxon>
        <taxon>Typhlodrominae</taxon>
        <taxon>Galendromus</taxon>
    </lineage>
</organism>
<reference evidence="10" key="1">
    <citation type="submission" date="2025-08" db="UniProtKB">
        <authorList>
            <consortium name="RefSeq"/>
        </authorList>
    </citation>
    <scope>IDENTIFICATION</scope>
</reference>
<dbReference type="SUPFAM" id="SSF52374">
    <property type="entry name" value="Nucleotidylyl transferase"/>
    <property type="match status" value="1"/>
</dbReference>
<evidence type="ECO:0000256" key="5">
    <source>
        <dbReference type="ARBA" id="ARBA00023146"/>
    </source>
</evidence>
<protein>
    <submittedName>
        <fullName evidence="10">Glutamine--tRNA ligase-like</fullName>
    </submittedName>
</protein>
<sequence>MCFNVVQWLGCELYKITYFSDYFDELYRPACVLTERDLAHVCHQSSGDLKGFNPPPSPKRNRPIIESLALSEDLENGEIYEAMLRMKITLEEGTQDTGLSISPICCASKSSNRDDRPITGCATPSTDTAPYSGSTEGSMFIHKNPEDASVVGNGFLRELSLDSPHVGSDVEKTVKDAKTKVRLQRGGFSSVDPDSNQDKYGETLNGTGTLKEDCGKSRNRQAGLKKGLPRYCE</sequence>
<dbReference type="GeneID" id="100904414"/>
<dbReference type="Proteomes" id="UP000694867">
    <property type="component" value="Unplaced"/>
</dbReference>
<dbReference type="GO" id="GO:0017101">
    <property type="term" value="C:aminoacyl-tRNA synthetase multienzyme complex"/>
    <property type="evidence" value="ECO:0007669"/>
    <property type="project" value="TreeGrafter"/>
</dbReference>
<keyword evidence="4 6" id="KW-0648">Protein biosynthesis</keyword>
<dbReference type="RefSeq" id="XP_003742708.1">
    <property type="nucleotide sequence ID" value="XM_003742660.1"/>
</dbReference>
<dbReference type="GO" id="GO:0006425">
    <property type="term" value="P:glutaminyl-tRNA aminoacylation"/>
    <property type="evidence" value="ECO:0007669"/>
    <property type="project" value="TreeGrafter"/>
</dbReference>
<feature type="region of interest" description="Disordered" evidence="7">
    <location>
        <begin position="185"/>
        <end position="233"/>
    </location>
</feature>
<evidence type="ECO:0000256" key="4">
    <source>
        <dbReference type="ARBA" id="ARBA00022917"/>
    </source>
</evidence>
<dbReference type="Gene3D" id="3.40.50.620">
    <property type="entry name" value="HUPs"/>
    <property type="match status" value="1"/>
</dbReference>
<gene>
    <name evidence="10" type="primary">LOC100904414</name>
</gene>
<dbReference type="KEGG" id="goe:100904414"/>
<evidence type="ECO:0000256" key="7">
    <source>
        <dbReference type="SAM" id="MobiDB-lite"/>
    </source>
</evidence>
<keyword evidence="9" id="KW-1185">Reference proteome</keyword>
<dbReference type="AlphaFoldDB" id="A0AAJ6QSN8"/>
<dbReference type="Gene3D" id="3.90.800.10">
    <property type="entry name" value="Glutamyl-tRNA Synthetase, Domain 3"/>
    <property type="match status" value="1"/>
</dbReference>
<dbReference type="Pfam" id="PF00749">
    <property type="entry name" value="tRNA-synt_1c"/>
    <property type="match status" value="1"/>
</dbReference>
<evidence type="ECO:0000256" key="3">
    <source>
        <dbReference type="ARBA" id="ARBA00022840"/>
    </source>
</evidence>
<feature type="region of interest" description="Disordered" evidence="7">
    <location>
        <begin position="110"/>
        <end position="133"/>
    </location>
</feature>
<dbReference type="GO" id="GO:0004819">
    <property type="term" value="F:glutamine-tRNA ligase activity"/>
    <property type="evidence" value="ECO:0007669"/>
    <property type="project" value="TreeGrafter"/>
</dbReference>
<proteinExistence type="inferred from homology"/>
<dbReference type="InterPro" id="IPR050132">
    <property type="entry name" value="Gln/Glu-tRNA_Ligase"/>
</dbReference>
<evidence type="ECO:0000256" key="1">
    <source>
        <dbReference type="ARBA" id="ARBA00022598"/>
    </source>
</evidence>
<feature type="domain" description="Glutamyl/glutaminyl-tRNA synthetase class Ib catalytic" evidence="8">
    <location>
        <begin position="4"/>
        <end position="92"/>
    </location>
</feature>
<feature type="compositionally biased region" description="Polar residues" evidence="7">
    <location>
        <begin position="122"/>
        <end position="133"/>
    </location>
</feature>